<dbReference type="Gene3D" id="1.10.260.40">
    <property type="entry name" value="lambda repressor-like DNA-binding domains"/>
    <property type="match status" value="1"/>
</dbReference>
<proteinExistence type="predicted"/>
<dbReference type="AlphaFoldDB" id="X0SIK5"/>
<dbReference type="GO" id="GO:0003677">
    <property type="term" value="F:DNA binding"/>
    <property type="evidence" value="ECO:0007669"/>
    <property type="project" value="InterPro"/>
</dbReference>
<sequence>MQNQIREMKKLRFFKGLSFDDIHVLTGRRVSQPQLSRIERGIAIPSDEDKELIARAMKEPVSKVFPKSEEEER</sequence>
<feature type="domain" description="HTH cro/C1-type" evidence="1">
    <location>
        <begin position="30"/>
        <end position="64"/>
    </location>
</feature>
<comment type="caution">
    <text evidence="2">The sequence shown here is derived from an EMBL/GenBank/DDBJ whole genome shotgun (WGS) entry which is preliminary data.</text>
</comment>
<dbReference type="PROSITE" id="PS50943">
    <property type="entry name" value="HTH_CROC1"/>
    <property type="match status" value="1"/>
</dbReference>
<dbReference type="InterPro" id="IPR010982">
    <property type="entry name" value="Lambda_DNA-bd_dom_sf"/>
</dbReference>
<evidence type="ECO:0000313" key="2">
    <source>
        <dbReference type="EMBL" id="GAF74936.1"/>
    </source>
</evidence>
<dbReference type="SUPFAM" id="SSF47413">
    <property type="entry name" value="lambda repressor-like DNA-binding domains"/>
    <property type="match status" value="1"/>
</dbReference>
<dbReference type="CDD" id="cd00093">
    <property type="entry name" value="HTH_XRE"/>
    <property type="match status" value="1"/>
</dbReference>
<evidence type="ECO:0000259" key="1">
    <source>
        <dbReference type="PROSITE" id="PS50943"/>
    </source>
</evidence>
<accession>X0SIK5</accession>
<dbReference type="EMBL" id="BARS01004229">
    <property type="protein sequence ID" value="GAF74936.1"/>
    <property type="molecule type" value="Genomic_DNA"/>
</dbReference>
<name>X0SIK5_9ZZZZ</name>
<reference evidence="2" key="1">
    <citation type="journal article" date="2014" name="Front. Microbiol.">
        <title>High frequency of phylogenetically diverse reductive dehalogenase-homologous genes in deep subseafloor sedimentary metagenomes.</title>
        <authorList>
            <person name="Kawai M."/>
            <person name="Futagami T."/>
            <person name="Toyoda A."/>
            <person name="Takaki Y."/>
            <person name="Nishi S."/>
            <person name="Hori S."/>
            <person name="Arai W."/>
            <person name="Tsubouchi T."/>
            <person name="Morono Y."/>
            <person name="Uchiyama I."/>
            <person name="Ito T."/>
            <person name="Fujiyama A."/>
            <person name="Inagaki F."/>
            <person name="Takami H."/>
        </authorList>
    </citation>
    <scope>NUCLEOTIDE SEQUENCE</scope>
    <source>
        <strain evidence="2">Expedition CK06-06</strain>
    </source>
</reference>
<protein>
    <recommendedName>
        <fullName evidence="1">HTH cro/C1-type domain-containing protein</fullName>
    </recommendedName>
</protein>
<gene>
    <name evidence="2" type="ORF">S01H1_08233</name>
</gene>
<dbReference type="InterPro" id="IPR001387">
    <property type="entry name" value="Cro/C1-type_HTH"/>
</dbReference>
<organism evidence="2">
    <name type="scientific">marine sediment metagenome</name>
    <dbReference type="NCBI Taxonomy" id="412755"/>
    <lineage>
        <taxon>unclassified sequences</taxon>
        <taxon>metagenomes</taxon>
        <taxon>ecological metagenomes</taxon>
    </lineage>
</organism>